<dbReference type="GO" id="GO:0016020">
    <property type="term" value="C:membrane"/>
    <property type="evidence" value="ECO:0007669"/>
    <property type="project" value="UniProtKB-SubCell"/>
</dbReference>
<dbReference type="InParanoid" id="E9HS80"/>
<organism evidence="6 7">
    <name type="scientific">Daphnia pulex</name>
    <name type="common">Water flea</name>
    <dbReference type="NCBI Taxonomy" id="6669"/>
    <lineage>
        <taxon>Eukaryota</taxon>
        <taxon>Metazoa</taxon>
        <taxon>Ecdysozoa</taxon>
        <taxon>Arthropoda</taxon>
        <taxon>Crustacea</taxon>
        <taxon>Branchiopoda</taxon>
        <taxon>Diplostraca</taxon>
        <taxon>Cladocera</taxon>
        <taxon>Anomopoda</taxon>
        <taxon>Daphniidae</taxon>
        <taxon>Daphnia</taxon>
    </lineage>
</organism>
<dbReference type="HOGENOM" id="CLU_2322716_0_0_1"/>
<dbReference type="GO" id="GO:0015377">
    <property type="term" value="F:chloride:monoatomic cation symporter activity"/>
    <property type="evidence" value="ECO:0007669"/>
    <property type="project" value="InterPro"/>
</dbReference>
<keyword evidence="3 5" id="KW-1133">Transmembrane helix</keyword>
<name>E9HS80_DAPPU</name>
<dbReference type="Proteomes" id="UP000000305">
    <property type="component" value="Unassembled WGS sequence"/>
</dbReference>
<gene>
    <name evidence="6" type="ORF">DAPPUDRAFT_333212</name>
</gene>
<comment type="subcellular location">
    <subcellularLocation>
        <location evidence="1">Membrane</location>
        <topology evidence="1">Multi-pass membrane protein</topology>
    </subcellularLocation>
</comment>
<reference evidence="6 7" key="1">
    <citation type="journal article" date="2011" name="Science">
        <title>The ecoresponsive genome of Daphnia pulex.</title>
        <authorList>
            <person name="Colbourne J.K."/>
            <person name="Pfrender M.E."/>
            <person name="Gilbert D."/>
            <person name="Thomas W.K."/>
            <person name="Tucker A."/>
            <person name="Oakley T.H."/>
            <person name="Tokishita S."/>
            <person name="Aerts A."/>
            <person name="Arnold G.J."/>
            <person name="Basu M.K."/>
            <person name="Bauer D.J."/>
            <person name="Caceres C.E."/>
            <person name="Carmel L."/>
            <person name="Casola C."/>
            <person name="Choi J.H."/>
            <person name="Detter J.C."/>
            <person name="Dong Q."/>
            <person name="Dusheyko S."/>
            <person name="Eads B.D."/>
            <person name="Frohlich T."/>
            <person name="Geiler-Samerotte K.A."/>
            <person name="Gerlach D."/>
            <person name="Hatcher P."/>
            <person name="Jogdeo S."/>
            <person name="Krijgsveld J."/>
            <person name="Kriventseva E.V."/>
            <person name="Kultz D."/>
            <person name="Laforsch C."/>
            <person name="Lindquist E."/>
            <person name="Lopez J."/>
            <person name="Manak J.R."/>
            <person name="Muller J."/>
            <person name="Pangilinan J."/>
            <person name="Patwardhan R.P."/>
            <person name="Pitluck S."/>
            <person name="Pritham E.J."/>
            <person name="Rechtsteiner A."/>
            <person name="Rho M."/>
            <person name="Rogozin I.B."/>
            <person name="Sakarya O."/>
            <person name="Salamov A."/>
            <person name="Schaack S."/>
            <person name="Shapiro H."/>
            <person name="Shiga Y."/>
            <person name="Skalitzky C."/>
            <person name="Smith Z."/>
            <person name="Souvorov A."/>
            <person name="Sung W."/>
            <person name="Tang Z."/>
            <person name="Tsuchiya D."/>
            <person name="Tu H."/>
            <person name="Vos H."/>
            <person name="Wang M."/>
            <person name="Wolf Y.I."/>
            <person name="Yamagata H."/>
            <person name="Yamada T."/>
            <person name="Ye Y."/>
            <person name="Shaw J.R."/>
            <person name="Andrews J."/>
            <person name="Crease T.J."/>
            <person name="Tang H."/>
            <person name="Lucas S.M."/>
            <person name="Robertson H.M."/>
            <person name="Bork P."/>
            <person name="Koonin E.V."/>
            <person name="Zdobnov E.M."/>
            <person name="Grigoriev I.V."/>
            <person name="Lynch M."/>
            <person name="Boore J.L."/>
        </authorList>
    </citation>
    <scope>NUCLEOTIDE SEQUENCE [LARGE SCALE GENOMIC DNA]</scope>
</reference>
<evidence type="ECO:0000313" key="7">
    <source>
        <dbReference type="Proteomes" id="UP000000305"/>
    </source>
</evidence>
<keyword evidence="7" id="KW-1185">Reference proteome</keyword>
<accession>E9HS80</accession>
<feature type="transmembrane region" description="Helical" evidence="5">
    <location>
        <begin position="38"/>
        <end position="58"/>
    </location>
</feature>
<dbReference type="OrthoDB" id="2020542at2759"/>
<dbReference type="eggNOG" id="KOG2083">
    <property type="taxonomic scope" value="Eukaryota"/>
</dbReference>
<evidence type="ECO:0000256" key="5">
    <source>
        <dbReference type="SAM" id="Phobius"/>
    </source>
</evidence>
<dbReference type="KEGG" id="dpx:DAPPUDRAFT_333212"/>
<dbReference type="PANTHER" id="PTHR11827">
    <property type="entry name" value="SOLUTE CARRIER FAMILY 12, CATION COTRANSPORTERS"/>
    <property type="match status" value="1"/>
</dbReference>
<dbReference type="EMBL" id="GL732746">
    <property type="protein sequence ID" value="EFX65406.1"/>
    <property type="molecule type" value="Genomic_DNA"/>
</dbReference>
<evidence type="ECO:0000313" key="6">
    <source>
        <dbReference type="EMBL" id="EFX65406.1"/>
    </source>
</evidence>
<evidence type="ECO:0000256" key="2">
    <source>
        <dbReference type="ARBA" id="ARBA00022692"/>
    </source>
</evidence>
<keyword evidence="2 5" id="KW-0812">Transmembrane</keyword>
<sequence length="99" mass="11523">MTIISCPKLQVIGDDKLYPHWMVGWMTKGYGKFDEPHLAYLFTFFLALAQLDMIALLISDLFLFTFAFLNDACFHVDLVQPVGWRPTFKYYHGLTDVRP</sequence>
<dbReference type="AlphaFoldDB" id="E9HS80"/>
<protein>
    <submittedName>
        <fullName evidence="6">Uncharacterized protein</fullName>
    </submittedName>
</protein>
<proteinExistence type="predicted"/>
<evidence type="ECO:0000256" key="4">
    <source>
        <dbReference type="ARBA" id="ARBA00023136"/>
    </source>
</evidence>
<evidence type="ECO:0000256" key="1">
    <source>
        <dbReference type="ARBA" id="ARBA00004141"/>
    </source>
</evidence>
<keyword evidence="4 5" id="KW-0472">Membrane</keyword>
<dbReference type="InterPro" id="IPR004842">
    <property type="entry name" value="SLC12A_fam"/>
</dbReference>
<dbReference type="PANTHER" id="PTHR11827:SF103">
    <property type="entry name" value="SODIUM CHLORIDE COTRANSPORTER 69, ISOFORM E"/>
    <property type="match status" value="1"/>
</dbReference>
<evidence type="ECO:0000256" key="3">
    <source>
        <dbReference type="ARBA" id="ARBA00022989"/>
    </source>
</evidence>